<accession>A0A0J1B580</accession>
<sequence>MRPISIAIALSLSKLRSWHANSWGQLFYSELPERHRSGLIVAL</sequence>
<protein>
    <submittedName>
        <fullName evidence="1">Uncharacterized protein</fullName>
    </submittedName>
</protein>
<comment type="caution">
    <text evidence="1">The sequence shown here is derived from an EMBL/GenBank/DDBJ whole genome shotgun (WGS) entry which is preliminary data.</text>
</comment>
<dbReference type="AlphaFoldDB" id="A0A0J1B580"/>
<name>A0A0J1B580_RHOIS</name>
<gene>
    <name evidence="1" type="ORF">RISK_006362</name>
</gene>
<dbReference type="Proteomes" id="UP000036367">
    <property type="component" value="Unassembled WGS sequence"/>
</dbReference>
<reference evidence="1" key="1">
    <citation type="submission" date="2015-05" db="EMBL/GenBank/DDBJ databases">
        <title>Permanent draft genome of Rhodopirellula islandicus K833.</title>
        <authorList>
            <person name="Kizina J."/>
            <person name="Richter M."/>
            <person name="Glockner F.O."/>
            <person name="Harder J."/>
        </authorList>
    </citation>
    <scope>NUCLEOTIDE SEQUENCE [LARGE SCALE GENOMIC DNA]</scope>
    <source>
        <strain evidence="1">K833</strain>
    </source>
</reference>
<organism evidence="1 2">
    <name type="scientific">Rhodopirellula islandica</name>
    <dbReference type="NCBI Taxonomy" id="595434"/>
    <lineage>
        <taxon>Bacteria</taxon>
        <taxon>Pseudomonadati</taxon>
        <taxon>Planctomycetota</taxon>
        <taxon>Planctomycetia</taxon>
        <taxon>Pirellulales</taxon>
        <taxon>Pirellulaceae</taxon>
        <taxon>Rhodopirellula</taxon>
    </lineage>
</organism>
<evidence type="ECO:0000313" key="2">
    <source>
        <dbReference type="Proteomes" id="UP000036367"/>
    </source>
</evidence>
<proteinExistence type="predicted"/>
<dbReference type="STRING" id="595434.RISK_006362"/>
<evidence type="ECO:0000313" key="1">
    <source>
        <dbReference type="EMBL" id="KLU01646.1"/>
    </source>
</evidence>
<dbReference type="PATRIC" id="fig|595434.4.peg.6048"/>
<dbReference type="EMBL" id="LECT01000052">
    <property type="protein sequence ID" value="KLU01646.1"/>
    <property type="molecule type" value="Genomic_DNA"/>
</dbReference>
<keyword evidence="2" id="KW-1185">Reference proteome</keyword>